<reference evidence="3" key="1">
    <citation type="submission" date="2022-07" db="EMBL/GenBank/DDBJ databases">
        <authorList>
            <person name="Macas J."/>
            <person name="Novak P."/>
            <person name="Neumann P."/>
        </authorList>
    </citation>
    <scope>NUCLEOTIDE SEQUENCE</scope>
</reference>
<evidence type="ECO:0000313" key="4">
    <source>
        <dbReference type="Proteomes" id="UP001152484"/>
    </source>
</evidence>
<keyword evidence="2" id="KW-1133">Transmembrane helix</keyword>
<accession>A0A9P0ZTY6</accession>
<protein>
    <submittedName>
        <fullName evidence="3">Uncharacterized protein</fullName>
    </submittedName>
</protein>
<keyword evidence="2" id="KW-0472">Membrane</keyword>
<feature type="transmembrane region" description="Helical" evidence="2">
    <location>
        <begin position="6"/>
        <end position="32"/>
    </location>
</feature>
<dbReference type="Proteomes" id="UP001152484">
    <property type="component" value="Unassembled WGS sequence"/>
</dbReference>
<comment type="caution">
    <text evidence="3">The sequence shown here is derived from an EMBL/GenBank/DDBJ whole genome shotgun (WGS) entry which is preliminary data.</text>
</comment>
<sequence>MDEASWLLLAHGGSFMVVAIGFFNLLVLGYVLEIEFFNSPLPGIFKTNIPTMSLHSSSLSRVTTFVSILKDPRTPNEGVLGGSRAWNGRSQGPTPSAGKKQQMSERPSTIP</sequence>
<organism evidence="3 4">
    <name type="scientific">Cuscuta europaea</name>
    <name type="common">European dodder</name>
    <dbReference type="NCBI Taxonomy" id="41803"/>
    <lineage>
        <taxon>Eukaryota</taxon>
        <taxon>Viridiplantae</taxon>
        <taxon>Streptophyta</taxon>
        <taxon>Embryophyta</taxon>
        <taxon>Tracheophyta</taxon>
        <taxon>Spermatophyta</taxon>
        <taxon>Magnoliopsida</taxon>
        <taxon>eudicotyledons</taxon>
        <taxon>Gunneridae</taxon>
        <taxon>Pentapetalae</taxon>
        <taxon>asterids</taxon>
        <taxon>lamiids</taxon>
        <taxon>Solanales</taxon>
        <taxon>Convolvulaceae</taxon>
        <taxon>Cuscuteae</taxon>
        <taxon>Cuscuta</taxon>
        <taxon>Cuscuta subgen. Cuscuta</taxon>
    </lineage>
</organism>
<keyword evidence="2" id="KW-0812">Transmembrane</keyword>
<proteinExistence type="predicted"/>
<name>A0A9P0ZTY6_CUSEU</name>
<feature type="region of interest" description="Disordered" evidence="1">
    <location>
        <begin position="72"/>
        <end position="111"/>
    </location>
</feature>
<gene>
    <name evidence="3" type="ORF">CEURO_LOCUS19329</name>
</gene>
<evidence type="ECO:0000313" key="3">
    <source>
        <dbReference type="EMBL" id="CAH9111618.1"/>
    </source>
</evidence>
<dbReference type="EMBL" id="CAMAPE010000054">
    <property type="protein sequence ID" value="CAH9111618.1"/>
    <property type="molecule type" value="Genomic_DNA"/>
</dbReference>
<dbReference type="AlphaFoldDB" id="A0A9P0ZTY6"/>
<evidence type="ECO:0000256" key="1">
    <source>
        <dbReference type="SAM" id="MobiDB-lite"/>
    </source>
</evidence>
<feature type="compositionally biased region" description="Polar residues" evidence="1">
    <location>
        <begin position="88"/>
        <end position="111"/>
    </location>
</feature>
<evidence type="ECO:0000256" key="2">
    <source>
        <dbReference type="SAM" id="Phobius"/>
    </source>
</evidence>
<keyword evidence="4" id="KW-1185">Reference proteome</keyword>